<sequence>MSSSSSSAAMMVIDRSLSSRNGSRLHLLPKFRVHRLLRNLITVLTMEVALGRPSSDETHHANFKSSKSGRCSSFVELRFWEAKNVKCGGELMWMDLLMVDVNDESRSCGFQFSDNDHTIGSSIESWKMKSKRSRKLGGTITTCVSYSMIQEPATNGLKRMMETTLMEILKRLERSYELITSMLTVVLLDRLSVDFMKADKGIRNEVRNSKIDDGELCSDPKIDRNVEEFSREYLADAEDEFEIPEELNAAHVLETIRQIMLGVGLRGHASIKQYSKARFYNGLNENIEIDGKRSIYVPRIRYLPDHRERIYKHAKAKTKRKLDKNKQARATRYRKQGS</sequence>
<dbReference type="AlphaFoldDB" id="A0A8S9Q5Q9"/>
<comment type="caution">
    <text evidence="2">The sequence shown here is derived from an EMBL/GenBank/DDBJ whole genome shotgun (WGS) entry which is preliminary data.</text>
</comment>
<evidence type="ECO:0000256" key="1">
    <source>
        <dbReference type="SAM" id="MobiDB-lite"/>
    </source>
</evidence>
<protein>
    <submittedName>
        <fullName evidence="2">Uncharacterized protein</fullName>
    </submittedName>
</protein>
<gene>
    <name evidence="2" type="ORF">F2Q69_00021477</name>
</gene>
<proteinExistence type="predicted"/>
<dbReference type="EMBL" id="QGKX02001290">
    <property type="protein sequence ID" value="KAF3539065.1"/>
    <property type="molecule type" value="Genomic_DNA"/>
</dbReference>
<feature type="region of interest" description="Disordered" evidence="1">
    <location>
        <begin position="315"/>
        <end position="338"/>
    </location>
</feature>
<evidence type="ECO:0000313" key="3">
    <source>
        <dbReference type="Proteomes" id="UP000712600"/>
    </source>
</evidence>
<reference evidence="2" key="1">
    <citation type="submission" date="2019-12" db="EMBL/GenBank/DDBJ databases">
        <title>Genome sequencing and annotation of Brassica cretica.</title>
        <authorList>
            <person name="Studholme D.J."/>
            <person name="Sarris P."/>
        </authorList>
    </citation>
    <scope>NUCLEOTIDE SEQUENCE</scope>
    <source>
        <strain evidence="2">PFS-109/04</strain>
        <tissue evidence="2">Leaf</tissue>
    </source>
</reference>
<accession>A0A8S9Q5Q9</accession>
<evidence type="ECO:0000313" key="2">
    <source>
        <dbReference type="EMBL" id="KAF3539065.1"/>
    </source>
</evidence>
<dbReference type="Proteomes" id="UP000712600">
    <property type="component" value="Unassembled WGS sequence"/>
</dbReference>
<name>A0A8S9Q5Q9_BRACR</name>
<organism evidence="2 3">
    <name type="scientific">Brassica cretica</name>
    <name type="common">Mustard</name>
    <dbReference type="NCBI Taxonomy" id="69181"/>
    <lineage>
        <taxon>Eukaryota</taxon>
        <taxon>Viridiplantae</taxon>
        <taxon>Streptophyta</taxon>
        <taxon>Embryophyta</taxon>
        <taxon>Tracheophyta</taxon>
        <taxon>Spermatophyta</taxon>
        <taxon>Magnoliopsida</taxon>
        <taxon>eudicotyledons</taxon>
        <taxon>Gunneridae</taxon>
        <taxon>Pentapetalae</taxon>
        <taxon>rosids</taxon>
        <taxon>malvids</taxon>
        <taxon>Brassicales</taxon>
        <taxon>Brassicaceae</taxon>
        <taxon>Brassiceae</taxon>
        <taxon>Brassica</taxon>
    </lineage>
</organism>